<organism evidence="3">
    <name type="scientific">Vibrio alginolyticus</name>
    <dbReference type="NCBI Taxonomy" id="663"/>
    <lineage>
        <taxon>Bacteria</taxon>
        <taxon>Pseudomonadati</taxon>
        <taxon>Pseudomonadota</taxon>
        <taxon>Gammaproteobacteria</taxon>
        <taxon>Vibrionales</taxon>
        <taxon>Vibrionaceae</taxon>
        <taxon>Vibrio</taxon>
    </lineage>
</organism>
<gene>
    <name evidence="3" type="ORF">pVAE259_00005</name>
</gene>
<feature type="region of interest" description="Disordered" evidence="1">
    <location>
        <begin position="254"/>
        <end position="359"/>
    </location>
</feature>
<feature type="compositionally biased region" description="Basic and acidic residues" evidence="1">
    <location>
        <begin position="254"/>
        <end position="288"/>
    </location>
</feature>
<geneLocation type="plasmid" evidence="3">
    <name>pVAE259</name>
</geneLocation>
<protein>
    <recommendedName>
        <fullName evidence="2">MobA/VirD2-like nuclease domain-containing protein</fullName>
    </recommendedName>
</protein>
<feature type="region of interest" description="Disordered" evidence="1">
    <location>
        <begin position="427"/>
        <end position="458"/>
    </location>
</feature>
<dbReference type="Pfam" id="PF03432">
    <property type="entry name" value="Relaxase"/>
    <property type="match status" value="1"/>
</dbReference>
<evidence type="ECO:0000313" key="3">
    <source>
        <dbReference type="EMBL" id="ACV04075.1"/>
    </source>
</evidence>
<evidence type="ECO:0000256" key="1">
    <source>
        <dbReference type="SAM" id="MobiDB-lite"/>
    </source>
</evidence>
<accession>C8CE65</accession>
<reference evidence="3" key="1">
    <citation type="submission" date="2009-07" db="EMBL/GenBank/DDBJ databases">
        <title>Complete nucleotide sequence of plasmid pVAE259 from Vibrio alginolyticus and analysis of the molecular biological characteristics of the plasmid.</title>
        <authorList>
            <person name="Su T."/>
            <person name="Luo P."/>
            <person name="Ren C.H."/>
            <person name="Hu C.Q."/>
        </authorList>
    </citation>
    <scope>NUCLEOTIDE SEQUENCE</scope>
    <source>
        <strain evidence="3">E259</strain>
        <plasmid evidence="3">pVAE259</plasmid>
    </source>
</reference>
<feature type="domain" description="MobA/VirD2-like nuclease" evidence="2">
    <location>
        <begin position="49"/>
        <end position="126"/>
    </location>
</feature>
<keyword evidence="3" id="KW-0614">Plasmid</keyword>
<dbReference type="AlphaFoldDB" id="C8CE65"/>
<dbReference type="InterPro" id="IPR005094">
    <property type="entry name" value="Endonuclease_MobA/VirD2"/>
</dbReference>
<feature type="compositionally biased region" description="Low complexity" evidence="1">
    <location>
        <begin position="289"/>
        <end position="302"/>
    </location>
</feature>
<dbReference type="RefSeq" id="WP_012806053.1">
    <property type="nucleotide sequence ID" value="NC_013178.1"/>
</dbReference>
<evidence type="ECO:0000259" key="2">
    <source>
        <dbReference type="Pfam" id="PF03432"/>
    </source>
</evidence>
<proteinExistence type="predicted"/>
<feature type="compositionally biased region" description="Polar residues" evidence="1">
    <location>
        <begin position="334"/>
        <end position="359"/>
    </location>
</feature>
<name>C8CE65_VIBAL</name>
<dbReference type="EMBL" id="GQ395338">
    <property type="protein sequence ID" value="ACV04075.1"/>
    <property type="molecule type" value="Genomic_DNA"/>
</dbReference>
<sequence>MIVKFFKGDHTSVNNGLEYLEGGTKTRKVAPTLLSGNPDTTRELLKQSSRFSKAYTYGCLSFEEANIPTKQKQELMESFEKTLMTGFEPDQYDIVWIEHRDKDRLELNFHVVNMDLRTGKALTPYVHTRDVKRIDLWKSIANDTYGFSDPNDPLKARTFTLGDNSKPRRELMEQVDAYVFQLAADGDLNSQQDIINALNAIDGIEVTRNTKTSISFKADGHEKAIRLKGAIYGKDYGGIEDLAEQQAKRAAKFRAERDKRLEANRQGLRERNQHLAKKRSEQYREPETTKPSNTNTSNPSNTVRGDGVGSVPNPRIRDQHVPEVPTGSERSEQSKTTVLPNQAPKTQINNHANNDINQPKSSAKWIRQLFERVRKTIEIIAERASERKAEAGELGSGYEATKRNCVELERLLKSSGWGPAIIKAQAFDSKPINASNKPKEIPPAKPQQPASRPKNRFR</sequence>